<evidence type="ECO:0000313" key="3">
    <source>
        <dbReference type="Proteomes" id="UP001500840"/>
    </source>
</evidence>
<keyword evidence="1" id="KW-0472">Membrane</keyword>
<gene>
    <name evidence="2" type="ORF">GCM10023156_02450</name>
</gene>
<protein>
    <submittedName>
        <fullName evidence="2">Uncharacterized protein</fullName>
    </submittedName>
</protein>
<comment type="caution">
    <text evidence="2">The sequence shown here is derived from an EMBL/GenBank/DDBJ whole genome shotgun (WGS) entry which is preliminary data.</text>
</comment>
<keyword evidence="1" id="KW-1133">Transmembrane helix</keyword>
<name>A0ABP8M7D7_9BACT</name>
<reference evidence="3" key="1">
    <citation type="journal article" date="2019" name="Int. J. Syst. Evol. Microbiol.">
        <title>The Global Catalogue of Microorganisms (GCM) 10K type strain sequencing project: providing services to taxonomists for standard genome sequencing and annotation.</title>
        <authorList>
            <consortium name="The Broad Institute Genomics Platform"/>
            <consortium name="The Broad Institute Genome Sequencing Center for Infectious Disease"/>
            <person name="Wu L."/>
            <person name="Ma J."/>
        </authorList>
    </citation>
    <scope>NUCLEOTIDE SEQUENCE [LARGE SCALE GENOMIC DNA]</scope>
    <source>
        <strain evidence="3">JCM 17759</strain>
    </source>
</reference>
<keyword evidence="1" id="KW-0812">Transmembrane</keyword>
<evidence type="ECO:0000313" key="2">
    <source>
        <dbReference type="EMBL" id="GAA4444302.1"/>
    </source>
</evidence>
<evidence type="ECO:0000256" key="1">
    <source>
        <dbReference type="SAM" id="Phobius"/>
    </source>
</evidence>
<proteinExistence type="predicted"/>
<sequence length="104" mass="10923">MLLIVIVALIATTAFYRQARLAGVHPGKAASVPFIAAGLLLAVAYVASLAITKFAVAVNASSNAMNSMQFMLNAFVLAAYMMLIRRNWLVLTSVPAPDGSIPGD</sequence>
<feature type="transmembrane region" description="Helical" evidence="1">
    <location>
        <begin position="32"/>
        <end position="58"/>
    </location>
</feature>
<accession>A0ABP8M7D7</accession>
<feature type="transmembrane region" description="Helical" evidence="1">
    <location>
        <begin position="70"/>
        <end position="88"/>
    </location>
</feature>
<keyword evidence="3" id="KW-1185">Reference proteome</keyword>
<dbReference type="Proteomes" id="UP001500840">
    <property type="component" value="Unassembled WGS sequence"/>
</dbReference>
<dbReference type="RefSeq" id="WP_345318646.1">
    <property type="nucleotide sequence ID" value="NZ_BAABGA010000006.1"/>
</dbReference>
<organism evidence="2 3">
    <name type="scientific">Novipirellula rosea</name>
    <dbReference type="NCBI Taxonomy" id="1031540"/>
    <lineage>
        <taxon>Bacteria</taxon>
        <taxon>Pseudomonadati</taxon>
        <taxon>Planctomycetota</taxon>
        <taxon>Planctomycetia</taxon>
        <taxon>Pirellulales</taxon>
        <taxon>Pirellulaceae</taxon>
        <taxon>Novipirellula</taxon>
    </lineage>
</organism>
<dbReference type="EMBL" id="BAABGA010000006">
    <property type="protein sequence ID" value="GAA4444302.1"/>
    <property type="molecule type" value="Genomic_DNA"/>
</dbReference>